<dbReference type="Proteomes" id="UP000009058">
    <property type="component" value="Chromosome 4"/>
</dbReference>
<accession>G4N886</accession>
<name>G4N886_PYRO7</name>
<dbReference type="AlphaFoldDB" id="G4N886"/>
<keyword evidence="2" id="KW-1185">Reference proteome</keyword>
<dbReference type="GeneID" id="12984456"/>
<evidence type="ECO:0000313" key="2">
    <source>
        <dbReference type="Proteomes" id="UP000009058"/>
    </source>
</evidence>
<dbReference type="InParanoid" id="G4N886"/>
<gene>
    <name evidence="1" type="ORF">MGG_17087</name>
</gene>
<sequence>MTLQQVWLASEPCPSYLLLLTPLKFSKSHSLSRMQKSDTQLQDCRYSSTVTSVEHEADVTVGSVVVGVVVPVGSGEAVHPAPSSGRTGFGLGLLGGSRLAGHTDVGRAHLYVVVQPSPLTPAHLPSAPQGHATVTLAGGQGQSQRRVMLESTAHSGVAQSWHTVAVRVTVGHLASMEWVGAGCGTKIRGSDNVNISVWLGRTGPWIVAETHHNTKTPVYLVM</sequence>
<reference key="2">
    <citation type="submission" date="2011-05" db="EMBL/GenBank/DDBJ databases">
        <title>The Genome Sequence of Magnaporthe oryzae 70-15.</title>
        <authorList>
            <consortium name="The Broad Institute Genome Sequencing Platform"/>
            <person name="Ma L.-J."/>
            <person name="Dead R."/>
            <person name="Young S.K."/>
            <person name="Zeng Q."/>
            <person name="Gargeya S."/>
            <person name="Fitzgerald M."/>
            <person name="Haas B."/>
            <person name="Abouelleil A."/>
            <person name="Alvarado L."/>
            <person name="Arachchi H.M."/>
            <person name="Berlin A."/>
            <person name="Brown A."/>
            <person name="Chapman S.B."/>
            <person name="Chen Z."/>
            <person name="Dunbar C."/>
            <person name="Freedman E."/>
            <person name="Gearin G."/>
            <person name="Gellesch M."/>
            <person name="Goldberg J."/>
            <person name="Griggs A."/>
            <person name="Gujja S."/>
            <person name="Heiman D."/>
            <person name="Howarth C."/>
            <person name="Larson L."/>
            <person name="Lui A."/>
            <person name="MacDonald P.J.P."/>
            <person name="Mehta T."/>
            <person name="Montmayeur A."/>
            <person name="Murphy C."/>
            <person name="Neiman D."/>
            <person name="Pearson M."/>
            <person name="Priest M."/>
            <person name="Roberts A."/>
            <person name="Saif S."/>
            <person name="Shea T."/>
            <person name="Shenoy N."/>
            <person name="Sisk P."/>
            <person name="Stolte C."/>
            <person name="Sykes S."/>
            <person name="Yandava C."/>
            <person name="Wortman J."/>
            <person name="Nusbaum C."/>
            <person name="Birren B."/>
        </authorList>
    </citation>
    <scope>NUCLEOTIDE SEQUENCE</scope>
    <source>
        <strain>70-15</strain>
    </source>
</reference>
<proteinExistence type="predicted"/>
<dbReference type="KEGG" id="mgr:MGG_17087"/>
<dbReference type="EMBL" id="CM001234">
    <property type="protein sequence ID" value="EHA50133.1"/>
    <property type="molecule type" value="Genomic_DNA"/>
</dbReference>
<dbReference type="HOGENOM" id="CLU_1245596_0_0_1"/>
<organism evidence="1 2">
    <name type="scientific">Pyricularia oryzae (strain 70-15 / ATCC MYA-4617 / FGSC 8958)</name>
    <name type="common">Rice blast fungus</name>
    <name type="synonym">Magnaporthe oryzae</name>
    <dbReference type="NCBI Taxonomy" id="242507"/>
    <lineage>
        <taxon>Eukaryota</taxon>
        <taxon>Fungi</taxon>
        <taxon>Dikarya</taxon>
        <taxon>Ascomycota</taxon>
        <taxon>Pezizomycotina</taxon>
        <taxon>Sordariomycetes</taxon>
        <taxon>Sordariomycetidae</taxon>
        <taxon>Magnaporthales</taxon>
        <taxon>Pyriculariaceae</taxon>
        <taxon>Pyricularia</taxon>
    </lineage>
</organism>
<dbReference type="RefSeq" id="XP_003716452.1">
    <property type="nucleotide sequence ID" value="XM_003716404.1"/>
</dbReference>
<evidence type="ECO:0000313" key="1">
    <source>
        <dbReference type="EMBL" id="EHA50133.1"/>
    </source>
</evidence>
<reference evidence="1 2" key="1">
    <citation type="journal article" date="2005" name="Nature">
        <title>The genome sequence of the rice blast fungus Magnaporthe grisea.</title>
        <authorList>
            <person name="Dean R.A."/>
            <person name="Talbot N.J."/>
            <person name="Ebbole D.J."/>
            <person name="Farman M.L."/>
            <person name="Mitchell T.K."/>
            <person name="Orbach M.J."/>
            <person name="Thon M."/>
            <person name="Kulkarni R."/>
            <person name="Xu J.R."/>
            <person name="Pan H."/>
            <person name="Read N.D."/>
            <person name="Lee Y.H."/>
            <person name="Carbone I."/>
            <person name="Brown D."/>
            <person name="Oh Y.Y."/>
            <person name="Donofrio N."/>
            <person name="Jeong J.S."/>
            <person name="Soanes D.M."/>
            <person name="Djonovic S."/>
            <person name="Kolomiets E."/>
            <person name="Rehmeyer C."/>
            <person name="Li W."/>
            <person name="Harding M."/>
            <person name="Kim S."/>
            <person name="Lebrun M.H."/>
            <person name="Bohnert H."/>
            <person name="Coughlan S."/>
            <person name="Butler J."/>
            <person name="Calvo S."/>
            <person name="Ma L.J."/>
            <person name="Nicol R."/>
            <person name="Purcell S."/>
            <person name="Nusbaum C."/>
            <person name="Galagan J.E."/>
            <person name="Birren B.W."/>
        </authorList>
    </citation>
    <scope>NUCLEOTIDE SEQUENCE [LARGE SCALE GENOMIC DNA]</scope>
    <source>
        <strain evidence="2">70-15 / ATCC MYA-4617 / FGSC 8958</strain>
    </source>
</reference>
<dbReference type="VEuPathDB" id="FungiDB:MGG_17087"/>
<protein>
    <submittedName>
        <fullName evidence="1">Uncharacterized protein</fullName>
    </submittedName>
</protein>